<name>A0A9D4PKL2_RHISA</name>
<accession>A0A9D4PKL2</accession>
<feature type="region of interest" description="Disordered" evidence="1">
    <location>
        <begin position="101"/>
        <end position="127"/>
    </location>
</feature>
<organism evidence="2 3">
    <name type="scientific">Rhipicephalus sanguineus</name>
    <name type="common">Brown dog tick</name>
    <name type="synonym">Ixodes sanguineus</name>
    <dbReference type="NCBI Taxonomy" id="34632"/>
    <lineage>
        <taxon>Eukaryota</taxon>
        <taxon>Metazoa</taxon>
        <taxon>Ecdysozoa</taxon>
        <taxon>Arthropoda</taxon>
        <taxon>Chelicerata</taxon>
        <taxon>Arachnida</taxon>
        <taxon>Acari</taxon>
        <taxon>Parasitiformes</taxon>
        <taxon>Ixodida</taxon>
        <taxon>Ixodoidea</taxon>
        <taxon>Ixodidae</taxon>
        <taxon>Rhipicephalinae</taxon>
        <taxon>Rhipicephalus</taxon>
        <taxon>Rhipicephalus</taxon>
    </lineage>
</organism>
<evidence type="ECO:0000313" key="3">
    <source>
        <dbReference type="Proteomes" id="UP000821837"/>
    </source>
</evidence>
<gene>
    <name evidence="2" type="ORF">HPB52_011838</name>
</gene>
<keyword evidence="3" id="KW-1185">Reference proteome</keyword>
<dbReference type="AlphaFoldDB" id="A0A9D4PKL2"/>
<reference evidence="2" key="2">
    <citation type="submission" date="2021-09" db="EMBL/GenBank/DDBJ databases">
        <authorList>
            <person name="Jia N."/>
            <person name="Wang J."/>
            <person name="Shi W."/>
            <person name="Du L."/>
            <person name="Sun Y."/>
            <person name="Zhan W."/>
            <person name="Jiang J."/>
            <person name="Wang Q."/>
            <person name="Zhang B."/>
            <person name="Ji P."/>
            <person name="Sakyi L.B."/>
            <person name="Cui X."/>
            <person name="Yuan T."/>
            <person name="Jiang B."/>
            <person name="Yang W."/>
            <person name="Lam T.T.-Y."/>
            <person name="Chang Q."/>
            <person name="Ding S."/>
            <person name="Wang X."/>
            <person name="Zhu J."/>
            <person name="Ruan X."/>
            <person name="Zhao L."/>
            <person name="Wei J."/>
            <person name="Que T."/>
            <person name="Du C."/>
            <person name="Cheng J."/>
            <person name="Dai P."/>
            <person name="Han X."/>
            <person name="Huang E."/>
            <person name="Gao Y."/>
            <person name="Liu J."/>
            <person name="Shao H."/>
            <person name="Ye R."/>
            <person name="Li L."/>
            <person name="Wei W."/>
            <person name="Wang X."/>
            <person name="Wang C."/>
            <person name="Huo Q."/>
            <person name="Li W."/>
            <person name="Guo W."/>
            <person name="Chen H."/>
            <person name="Chen S."/>
            <person name="Zhou L."/>
            <person name="Zhou L."/>
            <person name="Ni X."/>
            <person name="Tian J."/>
            <person name="Zhou Y."/>
            <person name="Sheng Y."/>
            <person name="Liu T."/>
            <person name="Pan Y."/>
            <person name="Xia L."/>
            <person name="Li J."/>
            <person name="Zhao F."/>
            <person name="Cao W."/>
        </authorList>
    </citation>
    <scope>NUCLEOTIDE SEQUENCE</scope>
    <source>
        <strain evidence="2">Rsan-2018</strain>
        <tissue evidence="2">Larvae</tissue>
    </source>
</reference>
<feature type="compositionally biased region" description="Polar residues" evidence="1">
    <location>
        <begin position="114"/>
        <end position="127"/>
    </location>
</feature>
<dbReference type="Proteomes" id="UP000821837">
    <property type="component" value="Unassembled WGS sequence"/>
</dbReference>
<evidence type="ECO:0000313" key="2">
    <source>
        <dbReference type="EMBL" id="KAH7943820.1"/>
    </source>
</evidence>
<sequence>MPDSVAFVDATKYPNYKHYVEAVTHSTYAPKLGPDHAEQPRPWFCVGSVCKEADSVLSRAAWTDTKHLIWFTGHMAPTPTPSFQTATSLPTPRRETLLAASGERAAHGPRARNGSETNSRPVMESDSTIVSNGKRFRYLTLD</sequence>
<proteinExistence type="predicted"/>
<dbReference type="EMBL" id="JABSTV010001253">
    <property type="protein sequence ID" value="KAH7943820.1"/>
    <property type="molecule type" value="Genomic_DNA"/>
</dbReference>
<reference evidence="2" key="1">
    <citation type="journal article" date="2020" name="Cell">
        <title>Large-Scale Comparative Analyses of Tick Genomes Elucidate Their Genetic Diversity and Vector Capacities.</title>
        <authorList>
            <consortium name="Tick Genome and Microbiome Consortium (TIGMIC)"/>
            <person name="Jia N."/>
            <person name="Wang J."/>
            <person name="Shi W."/>
            <person name="Du L."/>
            <person name="Sun Y."/>
            <person name="Zhan W."/>
            <person name="Jiang J.F."/>
            <person name="Wang Q."/>
            <person name="Zhang B."/>
            <person name="Ji P."/>
            <person name="Bell-Sakyi L."/>
            <person name="Cui X.M."/>
            <person name="Yuan T.T."/>
            <person name="Jiang B.G."/>
            <person name="Yang W.F."/>
            <person name="Lam T.T."/>
            <person name="Chang Q.C."/>
            <person name="Ding S.J."/>
            <person name="Wang X.J."/>
            <person name="Zhu J.G."/>
            <person name="Ruan X.D."/>
            <person name="Zhao L."/>
            <person name="Wei J.T."/>
            <person name="Ye R.Z."/>
            <person name="Que T.C."/>
            <person name="Du C.H."/>
            <person name="Zhou Y.H."/>
            <person name="Cheng J.X."/>
            <person name="Dai P.F."/>
            <person name="Guo W.B."/>
            <person name="Han X.H."/>
            <person name="Huang E.J."/>
            <person name="Li L.F."/>
            <person name="Wei W."/>
            <person name="Gao Y.C."/>
            <person name="Liu J.Z."/>
            <person name="Shao H.Z."/>
            <person name="Wang X."/>
            <person name="Wang C.C."/>
            <person name="Yang T.C."/>
            <person name="Huo Q.B."/>
            <person name="Li W."/>
            <person name="Chen H.Y."/>
            <person name="Chen S.E."/>
            <person name="Zhou L.G."/>
            <person name="Ni X.B."/>
            <person name="Tian J.H."/>
            <person name="Sheng Y."/>
            <person name="Liu T."/>
            <person name="Pan Y.S."/>
            <person name="Xia L.Y."/>
            <person name="Li J."/>
            <person name="Zhao F."/>
            <person name="Cao W.C."/>
        </authorList>
    </citation>
    <scope>NUCLEOTIDE SEQUENCE</scope>
    <source>
        <strain evidence="2">Rsan-2018</strain>
    </source>
</reference>
<evidence type="ECO:0000256" key="1">
    <source>
        <dbReference type="SAM" id="MobiDB-lite"/>
    </source>
</evidence>
<comment type="caution">
    <text evidence="2">The sequence shown here is derived from an EMBL/GenBank/DDBJ whole genome shotgun (WGS) entry which is preliminary data.</text>
</comment>
<protein>
    <submittedName>
        <fullName evidence="2">Uncharacterized protein</fullName>
    </submittedName>
</protein>